<gene>
    <name evidence="1" type="ORF">LOOC260_102520</name>
</gene>
<dbReference type="KEGG" id="lho:LOOC260_102520"/>
<dbReference type="EMBL" id="AP014680">
    <property type="protein sequence ID" value="BAP84830.1"/>
    <property type="molecule type" value="Genomic_DNA"/>
</dbReference>
<accession>A0A0A1GS50</accession>
<evidence type="ECO:0000313" key="1">
    <source>
        <dbReference type="EMBL" id="BAP84830.1"/>
    </source>
</evidence>
<protein>
    <submittedName>
        <fullName evidence="1">Uncharacterized protein</fullName>
    </submittedName>
</protein>
<organism evidence="1 2">
    <name type="scientific">Paucilactobacillus hokkaidonensis JCM 18461</name>
    <dbReference type="NCBI Taxonomy" id="1291742"/>
    <lineage>
        <taxon>Bacteria</taxon>
        <taxon>Bacillati</taxon>
        <taxon>Bacillota</taxon>
        <taxon>Bacilli</taxon>
        <taxon>Lactobacillales</taxon>
        <taxon>Lactobacillaceae</taxon>
        <taxon>Paucilactobacillus</taxon>
    </lineage>
</organism>
<proteinExistence type="predicted"/>
<sequence length="54" mass="6359">MTNNSLLYHENGLNSELIKMIKNMLQNPCMIGLFVTELCNKHEKHQEQLKMINK</sequence>
<name>A0A0A1GS50_9LACO</name>
<dbReference type="STRING" id="1291742.LOOC260_102520"/>
<dbReference type="HOGENOM" id="CLU_3044672_0_0_9"/>
<evidence type="ECO:0000313" key="2">
    <source>
        <dbReference type="Proteomes" id="UP000031620"/>
    </source>
</evidence>
<dbReference type="Proteomes" id="UP000031620">
    <property type="component" value="Chromosome"/>
</dbReference>
<dbReference type="AlphaFoldDB" id="A0A0A1GS50"/>
<reference evidence="1 2" key="1">
    <citation type="submission" date="2014-11" db="EMBL/GenBank/DDBJ databases">
        <title>Complete genome sequence and analysis of Lactobacillus hokkaidonensis LOOC260T.</title>
        <authorList>
            <person name="Tanizawa Y."/>
            <person name="Tohno M."/>
            <person name="Kaminuma E."/>
            <person name="Nakamura Y."/>
            <person name="Arita M."/>
        </authorList>
    </citation>
    <scope>NUCLEOTIDE SEQUENCE [LARGE SCALE GENOMIC DNA]</scope>
    <source>
        <strain evidence="1 2">LOOC260</strain>
    </source>
</reference>